<dbReference type="EMBL" id="CP003360">
    <property type="protein sequence ID" value="AFM24184.1"/>
    <property type="molecule type" value="Genomic_DNA"/>
</dbReference>
<organism evidence="1 2">
    <name type="scientific">Desulfomonile tiedjei (strain ATCC 49306 / DSM 6799 / DCB-1)</name>
    <dbReference type="NCBI Taxonomy" id="706587"/>
    <lineage>
        <taxon>Bacteria</taxon>
        <taxon>Pseudomonadati</taxon>
        <taxon>Thermodesulfobacteriota</taxon>
        <taxon>Desulfomonilia</taxon>
        <taxon>Desulfomonilales</taxon>
        <taxon>Desulfomonilaceae</taxon>
        <taxon>Desulfomonile</taxon>
    </lineage>
</organism>
<accession>I4C3P3</accession>
<dbReference type="AlphaFoldDB" id="I4C3P3"/>
<sequence>MDNCGRLLFGLDNRANIFCRIFRDNVTEPVVRAIITIAVAKINVRLRIGVLVGAGLRAGTSSI</sequence>
<evidence type="ECO:0000313" key="1">
    <source>
        <dbReference type="EMBL" id="AFM24184.1"/>
    </source>
</evidence>
<dbReference type="KEGG" id="dti:Desti_1472"/>
<reference evidence="2" key="1">
    <citation type="submission" date="2012-06" db="EMBL/GenBank/DDBJ databases">
        <title>Complete sequence of chromosome of Desulfomonile tiedjei DSM 6799.</title>
        <authorList>
            <person name="Lucas S."/>
            <person name="Copeland A."/>
            <person name="Lapidus A."/>
            <person name="Glavina del Rio T."/>
            <person name="Dalin E."/>
            <person name="Tice H."/>
            <person name="Bruce D."/>
            <person name="Goodwin L."/>
            <person name="Pitluck S."/>
            <person name="Peters L."/>
            <person name="Ovchinnikova G."/>
            <person name="Zeytun A."/>
            <person name="Lu M."/>
            <person name="Kyrpides N."/>
            <person name="Mavromatis K."/>
            <person name="Ivanova N."/>
            <person name="Brettin T."/>
            <person name="Detter J.C."/>
            <person name="Han C."/>
            <person name="Larimer F."/>
            <person name="Land M."/>
            <person name="Hauser L."/>
            <person name="Markowitz V."/>
            <person name="Cheng J.-F."/>
            <person name="Hugenholtz P."/>
            <person name="Woyke T."/>
            <person name="Wu D."/>
            <person name="Spring S."/>
            <person name="Schroeder M."/>
            <person name="Brambilla E."/>
            <person name="Klenk H.-P."/>
            <person name="Eisen J.A."/>
        </authorList>
    </citation>
    <scope>NUCLEOTIDE SEQUENCE [LARGE SCALE GENOMIC DNA]</scope>
    <source>
        <strain evidence="2">ATCC 49306 / DSM 6799 / DCB-1</strain>
    </source>
</reference>
<evidence type="ECO:0000313" key="2">
    <source>
        <dbReference type="Proteomes" id="UP000006055"/>
    </source>
</evidence>
<name>I4C3P3_DESTA</name>
<proteinExistence type="predicted"/>
<dbReference type="Proteomes" id="UP000006055">
    <property type="component" value="Chromosome"/>
</dbReference>
<gene>
    <name evidence="1" type="ordered locus">Desti_1472</name>
</gene>
<dbReference type="HOGENOM" id="CLU_2878573_0_0_7"/>
<keyword evidence="2" id="KW-1185">Reference proteome</keyword>
<protein>
    <submittedName>
        <fullName evidence="1">Uncharacterized protein</fullName>
    </submittedName>
</protein>